<dbReference type="GeneID" id="94549848"/>
<accession>A0A2U1FSS6</accession>
<proteinExistence type="predicted"/>
<dbReference type="Pfam" id="PF03703">
    <property type="entry name" value="bPH_2"/>
    <property type="match status" value="1"/>
</dbReference>
<feature type="domain" description="YdbS-like PH" evidence="2">
    <location>
        <begin position="89"/>
        <end position="164"/>
    </location>
</feature>
<reference evidence="3 4" key="1">
    <citation type="submission" date="2018-04" db="EMBL/GenBank/DDBJ databases">
        <title>Genomic Encyclopedia of Type Strains, Phase IV (KMG-IV): sequencing the most valuable type-strain genomes for metagenomic binning, comparative biology and taxonomic classification.</title>
        <authorList>
            <person name="Goeker M."/>
        </authorList>
    </citation>
    <scope>NUCLEOTIDE SEQUENCE [LARGE SCALE GENOMIC DNA]</scope>
    <source>
        <strain evidence="3 4">DSM 28520</strain>
    </source>
</reference>
<dbReference type="AlphaFoldDB" id="A0A2U1FSS6"/>
<dbReference type="EMBL" id="QEKY01000001">
    <property type="protein sequence ID" value="PVZ15215.1"/>
    <property type="molecule type" value="Genomic_DNA"/>
</dbReference>
<dbReference type="OrthoDB" id="1524472at2"/>
<evidence type="ECO:0000313" key="3">
    <source>
        <dbReference type="EMBL" id="PVZ15215.1"/>
    </source>
</evidence>
<sequence>MFKNLQLATATLPDADALVYEPLDSRYIRIMRIGSALLWIVILAAVWVIYLIADEPKAWLPVFLALSAALLLGLIGNQSILHRAFQYRGIAVREHDVTYRSGLFMSRETSVPYRRVQQVVLSQNWPEKRIGLYSIKIQNAADASAHLRISGLGQERAERIKAFILSHIVHDEGL</sequence>
<evidence type="ECO:0000313" key="4">
    <source>
        <dbReference type="Proteomes" id="UP000245462"/>
    </source>
</evidence>
<organism evidence="3 4">
    <name type="scientific">Porphyromonas loveana</name>
    <dbReference type="NCBI Taxonomy" id="1884669"/>
    <lineage>
        <taxon>Bacteria</taxon>
        <taxon>Pseudomonadati</taxon>
        <taxon>Bacteroidota</taxon>
        <taxon>Bacteroidia</taxon>
        <taxon>Bacteroidales</taxon>
        <taxon>Porphyromonadaceae</taxon>
        <taxon>Porphyromonas</taxon>
    </lineage>
</organism>
<keyword evidence="4" id="KW-1185">Reference proteome</keyword>
<feature type="transmembrane region" description="Helical" evidence="1">
    <location>
        <begin position="33"/>
        <end position="52"/>
    </location>
</feature>
<comment type="caution">
    <text evidence="3">The sequence shown here is derived from an EMBL/GenBank/DDBJ whole genome shotgun (WGS) entry which is preliminary data.</text>
</comment>
<name>A0A2U1FSS6_9PORP</name>
<protein>
    <recommendedName>
        <fullName evidence="2">YdbS-like PH domain-containing protein</fullName>
    </recommendedName>
</protein>
<dbReference type="InterPro" id="IPR005182">
    <property type="entry name" value="YdbS-like_PH"/>
</dbReference>
<evidence type="ECO:0000256" key="1">
    <source>
        <dbReference type="SAM" id="Phobius"/>
    </source>
</evidence>
<keyword evidence="1" id="KW-1133">Transmembrane helix</keyword>
<dbReference type="Proteomes" id="UP000245462">
    <property type="component" value="Unassembled WGS sequence"/>
</dbReference>
<keyword evidence="1" id="KW-0812">Transmembrane</keyword>
<dbReference type="PANTHER" id="PTHR34473">
    <property type="entry name" value="UPF0699 TRANSMEMBRANE PROTEIN YDBS"/>
    <property type="match status" value="1"/>
</dbReference>
<feature type="transmembrane region" description="Helical" evidence="1">
    <location>
        <begin position="58"/>
        <end position="76"/>
    </location>
</feature>
<gene>
    <name evidence="3" type="ORF">C7382_101148</name>
</gene>
<keyword evidence="1" id="KW-0472">Membrane</keyword>
<dbReference type="PANTHER" id="PTHR34473:SF2">
    <property type="entry name" value="UPF0699 TRANSMEMBRANE PROTEIN YDBT"/>
    <property type="match status" value="1"/>
</dbReference>
<dbReference type="RefSeq" id="WP_116678456.1">
    <property type="nucleotide sequence ID" value="NZ_JBGZHV010000068.1"/>
</dbReference>
<evidence type="ECO:0000259" key="2">
    <source>
        <dbReference type="Pfam" id="PF03703"/>
    </source>
</evidence>